<dbReference type="PANTHER" id="PTHR13720">
    <property type="entry name" value="WD-40 REPEAT PROTEIN"/>
    <property type="match status" value="1"/>
</dbReference>
<evidence type="ECO:0000256" key="2">
    <source>
        <dbReference type="ARBA" id="ARBA00004613"/>
    </source>
</evidence>
<evidence type="ECO:0000256" key="4">
    <source>
        <dbReference type="ARBA" id="ARBA00022490"/>
    </source>
</evidence>
<evidence type="ECO:0000256" key="14">
    <source>
        <dbReference type="PROSITE-ProRule" id="PRU00221"/>
    </source>
</evidence>
<dbReference type="SMART" id="SM00180">
    <property type="entry name" value="EGF_Lam"/>
    <property type="match status" value="10"/>
</dbReference>
<dbReference type="Gene3D" id="2.130.10.10">
    <property type="entry name" value="YVTN repeat-like/Quinoprotein amine dehydrogenase"/>
    <property type="match status" value="3"/>
</dbReference>
<feature type="domain" description="Laminin EGF-like" evidence="18">
    <location>
        <begin position="1653"/>
        <end position="1704"/>
    </location>
</feature>
<dbReference type="InterPro" id="IPR050630">
    <property type="entry name" value="WD_repeat_EMAP"/>
</dbReference>
<organism evidence="20 21">
    <name type="scientific">Batillaria attramentaria</name>
    <dbReference type="NCBI Taxonomy" id="370345"/>
    <lineage>
        <taxon>Eukaryota</taxon>
        <taxon>Metazoa</taxon>
        <taxon>Spiralia</taxon>
        <taxon>Lophotrochozoa</taxon>
        <taxon>Mollusca</taxon>
        <taxon>Gastropoda</taxon>
        <taxon>Caenogastropoda</taxon>
        <taxon>Sorbeoconcha</taxon>
        <taxon>Cerithioidea</taxon>
        <taxon>Batillariidae</taxon>
        <taxon>Batillaria</taxon>
    </lineage>
</organism>
<feature type="region of interest" description="Disordered" evidence="16">
    <location>
        <begin position="145"/>
        <end position="175"/>
    </location>
</feature>
<gene>
    <name evidence="20" type="ORF">BaRGS_00003968</name>
</gene>
<reference evidence="20 21" key="1">
    <citation type="journal article" date="2023" name="Sci. Data">
        <title>Genome assembly of the Korean intertidal mud-creeper Batillaria attramentaria.</title>
        <authorList>
            <person name="Patra A.K."/>
            <person name="Ho P.T."/>
            <person name="Jun S."/>
            <person name="Lee S.J."/>
            <person name="Kim Y."/>
            <person name="Won Y.J."/>
        </authorList>
    </citation>
    <scope>NUCLEOTIDE SEQUENCE [LARGE SCALE GENOMIC DNA]</scope>
    <source>
        <strain evidence="20">Wonlab-2016</strain>
    </source>
</reference>
<keyword evidence="21" id="KW-1185">Reference proteome</keyword>
<dbReference type="CDD" id="cd00055">
    <property type="entry name" value="EGF_Lam"/>
    <property type="match status" value="9"/>
</dbReference>
<evidence type="ECO:0000256" key="8">
    <source>
        <dbReference type="ARBA" id="ARBA00022729"/>
    </source>
</evidence>
<dbReference type="SUPFAM" id="SSF57196">
    <property type="entry name" value="EGF/Laminin"/>
    <property type="match status" value="7"/>
</dbReference>
<dbReference type="InterPro" id="IPR036116">
    <property type="entry name" value="FN3_sf"/>
</dbReference>
<evidence type="ECO:0000256" key="17">
    <source>
        <dbReference type="SAM" id="SignalP"/>
    </source>
</evidence>
<dbReference type="CDD" id="cd21931">
    <property type="entry name" value="TD_EMAP-like"/>
    <property type="match status" value="1"/>
</dbReference>
<keyword evidence="11" id="KW-0325">Glycoprotein</keyword>
<feature type="disulfide bond" evidence="15">
    <location>
        <begin position="1675"/>
        <end position="1684"/>
    </location>
</feature>
<feature type="disulfide bond" evidence="15">
    <location>
        <begin position="1608"/>
        <end position="1625"/>
    </location>
</feature>
<dbReference type="PRINTS" id="PR00011">
    <property type="entry name" value="EGFLAMININ"/>
</dbReference>
<dbReference type="Pfam" id="PF23414">
    <property type="entry name" value="Beta-prop_EML_2"/>
    <property type="match status" value="1"/>
</dbReference>
<sequence>MLTVWWRWLFRCLDLIVRFVKRFDPRLHVFRCAGDGGTEANGYLANTTAEQRGRKMNVGDGLLSQEREDLVERVAYLEKKVTQQEDEIVCLKSALADVIRRLAAVENASQNSVLPSKPSFRPTPRRSIADRKTHLSALDNVNMAGASHRNSAPPGSLRSPRSAASHSSSSAASSQQLKKWASLSNSAEMSNSQLTPNNWLLEQQHLVVNSSTAGRVPQLEKLHVALVIIEEASLKIYLKGRAVNLYAPSSVTDYNVAKPGELPTEKLHVRYGYRGRDCRSNLYYLPTGEIIYFTAAVVVLYNVEEQTQRHYLGHTDDVKCLAIHPDKIRIASGQVAGHDRKEGKRKRAGSSNEKAEECNENWPHVRIWDSVSLNTLSVLGLGDFDRAVCCISFSTLDKGQLLVAVDEANEHVISVWDLSRDRPHKITETKSSTDPVLAVEFHPSEKGSIKYDKPKYVLCLSFAPNGDVLTGDSNGNIFVWGKGSNRITQAVVGAHEGGVFSLCGTKDGNLLSGGGKDRKVIEWDSGYSKTGRETEVAEVYGPVRTLNQGKGGLILIGTTKNCILQGSLDLEFSPVMQSHLDELWGLAAHPSQHQFLTCGADRHVYLWDSQSRSVVWLRELNDPAHSCCFHPEGNVAAIGTQAARWVVLDLATHEIVSVHTDGNEQIECVQYSPDGAYLAVGSRDNYIYVYQVTDGGRKYSRVGRCSGHSSFITHLDWSEDSQYLASNSGDYELLYWAASTCKQVTNHSAVRDVAWATQNCTLAFTAAGIWPEGADGTDVNNCCRNHKQTLLATADDFGKVNLFKYPCSQPRSPYHSFKGHSSHVTSVAFLFDDSRLVSTGGHDMAILQWQLLAVQSAVLSQLAPSIVVESRNNTTSVRLPRPPACYAAEDRMGWRVDAAAGRLLSSQDLSDKTPHNLLNIMSRCSVPRPSKGPHVKTLFQNYRGYNFSRELFSARLLFLILVLLTNCTCYAQSNVSRPFPGLFNVARERPLKTLPADSTCGIPARNAYCVSSPSQTSVRECIQDFCEQACPGRDYLPDARNMLIQATSAGSSRCVVSDLVNSRPGSQVSSGDYAYAITAGPGCFFAVDPNVTPVVGDSGSFTVTAWVWIDFDGHGTLLEKSSSSGTIILQILVGPEGVNVSYASASGLQAATFDHPIVRQTWTHLAVQVYDRSVSLFVNGLGPGYTAVSTLFLAVQISDSLGTARVGQSFDGTSQYLGRVQDVRFYSTALSNREVQEIYSGSLPEVRIQSNCRCPAARPRDTPLTLEVDLGDEFQDCIVYFNLTNNGPLSAPDSVNCLRIGGNGGIPSPYSAGNITFSLLAPAPVARPEYDEFFTSEKLQQFVMTSGVRVTFREHFHVINIRHNYYALYDFGVTGRCECNGHAASCVVDPLPYRCQCSQESHTQGDRCSECQPLFNMKPFRKGDRTNTYNCQLCECYDHADSCVYNATLDSNPSSWTEGGGGVCVNCQHNTEGRFCDTCIDEYFRPTGKSLYDSDVCSLCNCNAAGTVNANRICEKDGGQCECKTNATGRTCDRCVEGNYNLQASNPNGCTQCDCVYEGTVNGDISCDQTTGNCYCKQNVRGKRCDTCEFGYYQLEEDNPFGCTPCDCNPEGSRSLFCNPLDGQCLCKDHVQGDKCDQCISGYYNFSAGCLPCDCNPDGTQEGSTCNSDNGQCLCKANTDGRDCGSCRLGTYSFGSSPEKGCQDCTCDTRGTVNGLNNCNATGFCSCKASVKGQRCNQCVDNTWGLSAENDLGCQPCDCDPSGTQGDQLLQCEQQTGECTCLPERVGRRCDDCQAGYYVDSSPGGGCLDCECDYDKTLPDTSCDTKTGQCQCRTNQGAGGRDCAECQSGFYLKRYRRPDEDLCPSSGSTYCYLCDPCNCLAAGRLSEKCDDTGTCLECKALVQGKFCEACKEGSSNLEASNPYGCSTTPSQQPAPVHQPLSPTSMILSWGEPDDPNGVIEVYRLYRNGTLIYTHYNGTRRFTDTGLQPYTLYSYQVEAVNAHGSAFSPNVFFRTNPGSPSADMVLSVTDIETFSARFVWNRPSEANGPELKYELVSNYQNQSQTRVEWEGQETQALLETLRPYHSYNMTVRACTAGGCSESAGVQFTTKAAPPSGMQPPQITALSSTVLSVKWDPPSEPNGIIIFYELWIRGLPRPDGSRDPVQSRIFHPSGQYNPLDPESSVLEAPATAFNITDLRPFTVYEFQVLAENSAGKAASPWTAGRTLETHPLAMPAPAVVGVGSTQLSVTWQAPPASDARGNITIYRLYQNMIRDPADTFASPTYWE</sequence>
<evidence type="ECO:0000313" key="21">
    <source>
        <dbReference type="Proteomes" id="UP001519460"/>
    </source>
</evidence>
<dbReference type="InterPro" id="IPR003961">
    <property type="entry name" value="FN3_dom"/>
</dbReference>
<dbReference type="Gene3D" id="2.10.25.10">
    <property type="entry name" value="Laminin"/>
    <property type="match status" value="9"/>
</dbReference>
<feature type="repeat" description="WD" evidence="14">
    <location>
        <begin position="705"/>
        <end position="746"/>
    </location>
</feature>
<feature type="disulfide bond" evidence="15">
    <location>
        <begin position="1727"/>
        <end position="1736"/>
    </location>
</feature>
<dbReference type="InterPro" id="IPR013320">
    <property type="entry name" value="ConA-like_dom_sf"/>
</dbReference>
<dbReference type="FunFam" id="2.130.10.10:FF:000005">
    <property type="entry name" value="Putative echinoderm microtubule-associated protein-like 1"/>
    <property type="match status" value="1"/>
</dbReference>
<evidence type="ECO:0000256" key="7">
    <source>
        <dbReference type="ARBA" id="ARBA00022701"/>
    </source>
</evidence>
<dbReference type="SUPFAM" id="SSF49899">
    <property type="entry name" value="Concanavalin A-like lectins/glucanases"/>
    <property type="match status" value="1"/>
</dbReference>
<feature type="disulfide bond" evidence="15">
    <location>
        <begin position="1793"/>
        <end position="1807"/>
    </location>
</feature>
<dbReference type="PROSITE" id="PS01248">
    <property type="entry name" value="EGF_LAM_1"/>
    <property type="match status" value="2"/>
</dbReference>
<feature type="non-terminal residue" evidence="20">
    <location>
        <position position="2285"/>
    </location>
</feature>
<dbReference type="SUPFAM" id="SSF50998">
    <property type="entry name" value="Quinoprotein alcohol dehydrogenase-like"/>
    <property type="match status" value="1"/>
</dbReference>
<dbReference type="InterPro" id="IPR006558">
    <property type="entry name" value="LamG-like"/>
</dbReference>
<feature type="domain" description="Laminin EGF-like" evidence="18">
    <location>
        <begin position="1500"/>
        <end position="1552"/>
    </location>
</feature>
<feature type="disulfide bond" evidence="15">
    <location>
        <begin position="1523"/>
        <end position="1532"/>
    </location>
</feature>
<evidence type="ECO:0008006" key="22">
    <source>
        <dbReference type="Google" id="ProtNLM"/>
    </source>
</evidence>
<protein>
    <recommendedName>
        <fullName evidence="22">Echinoderm microtubule-associated protein-like 2</fullName>
    </recommendedName>
</protein>
<dbReference type="PROSITE" id="PS50853">
    <property type="entry name" value="FN3"/>
    <property type="match status" value="3"/>
</dbReference>
<feature type="disulfide bond" evidence="15">
    <location>
        <begin position="1781"/>
        <end position="1790"/>
    </location>
</feature>
<dbReference type="InterPro" id="IPR013783">
    <property type="entry name" value="Ig-like_fold"/>
</dbReference>
<dbReference type="InterPro" id="IPR055442">
    <property type="entry name" value="Beta-prop_EML-like_2nd"/>
</dbReference>
<dbReference type="InterPro" id="IPR011047">
    <property type="entry name" value="Quinoprotein_ADH-like_sf"/>
</dbReference>
<dbReference type="FunFam" id="2.10.25.10:FF:000105">
    <property type="entry name" value="laminin subunit gamma-1"/>
    <property type="match status" value="1"/>
</dbReference>
<feature type="domain" description="Fibronectin type-III" evidence="19">
    <location>
        <begin position="2019"/>
        <end position="2111"/>
    </location>
</feature>
<dbReference type="CDD" id="cd00063">
    <property type="entry name" value="FN3"/>
    <property type="match status" value="3"/>
</dbReference>
<comment type="similarity">
    <text evidence="3">Belongs to the WD repeat EMAP family.</text>
</comment>
<evidence type="ECO:0000256" key="11">
    <source>
        <dbReference type="ARBA" id="ARBA00023180"/>
    </source>
</evidence>
<dbReference type="InterPro" id="IPR055439">
    <property type="entry name" value="Beta-prop_EML_1st"/>
</dbReference>
<evidence type="ECO:0000256" key="5">
    <source>
        <dbReference type="ARBA" id="ARBA00022525"/>
    </source>
</evidence>
<feature type="repeat" description="WD" evidence="14">
    <location>
        <begin position="492"/>
        <end position="524"/>
    </location>
</feature>
<feature type="repeat" description="WD" evidence="14">
    <location>
        <begin position="817"/>
        <end position="851"/>
    </location>
</feature>
<feature type="disulfide bond" evidence="15">
    <location>
        <begin position="1627"/>
        <end position="1636"/>
    </location>
</feature>
<feature type="region of interest" description="Disordered" evidence="16">
    <location>
        <begin position="334"/>
        <end position="355"/>
    </location>
</feature>
<feature type="domain" description="Laminin EGF-like" evidence="18">
    <location>
        <begin position="1705"/>
        <end position="1756"/>
    </location>
</feature>
<keyword evidence="12" id="KW-0206">Cytoskeleton</keyword>
<dbReference type="EMBL" id="JACVVK020000013">
    <property type="protein sequence ID" value="KAK7504940.1"/>
    <property type="molecule type" value="Genomic_DNA"/>
</dbReference>
<feature type="chain" id="PRO_5044843128" description="Echinoderm microtubule-associated protein-like 2" evidence="17">
    <location>
        <begin position="23"/>
        <end position="2285"/>
    </location>
</feature>
<evidence type="ECO:0000256" key="15">
    <source>
        <dbReference type="PROSITE-ProRule" id="PRU00460"/>
    </source>
</evidence>
<dbReference type="InterPro" id="IPR002049">
    <property type="entry name" value="LE_dom"/>
</dbReference>
<dbReference type="Pfam" id="PF00053">
    <property type="entry name" value="EGF_laminin"/>
    <property type="match status" value="9"/>
</dbReference>
<evidence type="ECO:0000259" key="19">
    <source>
        <dbReference type="PROSITE" id="PS50853"/>
    </source>
</evidence>
<dbReference type="Gene3D" id="2.60.120.200">
    <property type="match status" value="1"/>
</dbReference>
<accession>A0ABD0LZK0</accession>
<dbReference type="InterPro" id="IPR015943">
    <property type="entry name" value="WD40/YVTN_repeat-like_dom_sf"/>
</dbReference>
<feature type="disulfide bond" evidence="15">
    <location>
        <begin position="1576"/>
        <end position="1585"/>
    </location>
</feature>
<dbReference type="Pfam" id="PF23409">
    <property type="entry name" value="Beta-prop_EML"/>
    <property type="match status" value="2"/>
</dbReference>
<dbReference type="PROSITE" id="PS50294">
    <property type="entry name" value="WD_REPEATS_REGION"/>
    <property type="match status" value="2"/>
</dbReference>
<evidence type="ECO:0000256" key="3">
    <source>
        <dbReference type="ARBA" id="ARBA00006489"/>
    </source>
</evidence>
<feature type="repeat" description="WD" evidence="14">
    <location>
        <begin position="659"/>
        <end position="700"/>
    </location>
</feature>
<feature type="domain" description="Laminin EGF-like" evidence="18">
    <location>
        <begin position="1606"/>
        <end position="1652"/>
    </location>
</feature>
<feature type="compositionally biased region" description="Low complexity" evidence="16">
    <location>
        <begin position="156"/>
        <end position="175"/>
    </location>
</feature>
<evidence type="ECO:0000256" key="16">
    <source>
        <dbReference type="SAM" id="MobiDB-lite"/>
    </source>
</evidence>
<dbReference type="Gene3D" id="2.60.40.10">
    <property type="entry name" value="Immunoglobulins"/>
    <property type="match status" value="3"/>
</dbReference>
<keyword evidence="7" id="KW-0493">Microtubule</keyword>
<feature type="domain" description="Fibronectin type-III" evidence="19">
    <location>
        <begin position="2112"/>
        <end position="2230"/>
    </location>
</feature>
<dbReference type="FunFam" id="2.10.25.10:FF:000011">
    <property type="entry name" value="Cadherin EGF LAG seven-pass G-type receptor"/>
    <property type="match status" value="1"/>
</dbReference>
<evidence type="ECO:0000313" key="20">
    <source>
        <dbReference type="EMBL" id="KAK7504940.1"/>
    </source>
</evidence>
<dbReference type="PROSITE" id="PS50027">
    <property type="entry name" value="EGF_LAM_2"/>
    <property type="match status" value="6"/>
</dbReference>
<dbReference type="SMART" id="SM00060">
    <property type="entry name" value="FN3"/>
    <property type="match status" value="3"/>
</dbReference>
<dbReference type="Pfam" id="PF13385">
    <property type="entry name" value="Laminin_G_3"/>
    <property type="match status" value="1"/>
</dbReference>
<comment type="caution">
    <text evidence="20">The sequence shown here is derived from an EMBL/GenBank/DDBJ whole genome shotgun (WGS) entry which is preliminary data.</text>
</comment>
<dbReference type="GO" id="GO:0005576">
    <property type="term" value="C:extracellular region"/>
    <property type="evidence" value="ECO:0007669"/>
    <property type="project" value="UniProtKB-SubCell"/>
</dbReference>
<feature type="signal peptide" evidence="17">
    <location>
        <begin position="1"/>
        <end position="22"/>
    </location>
</feature>
<dbReference type="FunFam" id="2.130.10.10:FF:002220">
    <property type="entry name" value="EMAP-like 3"/>
    <property type="match status" value="1"/>
</dbReference>
<feature type="domain" description="Fibronectin type-III" evidence="19">
    <location>
        <begin position="1929"/>
        <end position="2017"/>
    </location>
</feature>
<comment type="caution">
    <text evidence="15">Lacks conserved residue(s) required for the propagation of feature annotation.</text>
</comment>
<dbReference type="Proteomes" id="UP001519460">
    <property type="component" value="Unassembled WGS sequence"/>
</dbReference>
<comment type="subcellular location">
    <subcellularLocation>
        <location evidence="1">Cytoplasm</location>
        <location evidence="1">Cytoskeleton</location>
    </subcellularLocation>
    <subcellularLocation>
        <location evidence="2">Secreted</location>
    </subcellularLocation>
</comment>
<evidence type="ECO:0000256" key="10">
    <source>
        <dbReference type="ARBA" id="ARBA00023157"/>
    </source>
</evidence>
<keyword evidence="5" id="KW-0964">Secreted</keyword>
<evidence type="ECO:0000256" key="13">
    <source>
        <dbReference type="ARBA" id="ARBA00023292"/>
    </source>
</evidence>
<dbReference type="PROSITE" id="PS50082">
    <property type="entry name" value="WD_REPEATS_2"/>
    <property type="match status" value="5"/>
</dbReference>
<proteinExistence type="inferred from homology"/>
<feature type="domain" description="Laminin EGF-like" evidence="18">
    <location>
        <begin position="1757"/>
        <end position="1809"/>
    </location>
</feature>
<dbReference type="SMART" id="SM00560">
    <property type="entry name" value="LamGL"/>
    <property type="match status" value="1"/>
</dbReference>
<keyword evidence="4" id="KW-0963">Cytoplasm</keyword>
<feature type="disulfide bond" evidence="15">
    <location>
        <begin position="1606"/>
        <end position="1618"/>
    </location>
</feature>
<keyword evidence="13 15" id="KW-0424">Laminin EGF-like domain</keyword>
<feature type="domain" description="Laminin EGF-like" evidence="18">
    <location>
        <begin position="1553"/>
        <end position="1605"/>
    </location>
</feature>
<evidence type="ECO:0000256" key="6">
    <source>
        <dbReference type="ARBA" id="ARBA00022574"/>
    </source>
</evidence>
<dbReference type="PANTHER" id="PTHR13720:SF50">
    <property type="entry name" value="ECHINODERM MICROTUBULE-ASSOCIATED PROTEIN-LIKE 2"/>
    <property type="match status" value="1"/>
</dbReference>
<keyword evidence="6 14" id="KW-0853">WD repeat</keyword>
<dbReference type="GO" id="GO:0005874">
    <property type="term" value="C:microtubule"/>
    <property type="evidence" value="ECO:0007669"/>
    <property type="project" value="UniProtKB-KW"/>
</dbReference>
<dbReference type="SUPFAM" id="SSF49265">
    <property type="entry name" value="Fibronectin type III"/>
    <property type="match status" value="2"/>
</dbReference>
<feature type="repeat" description="WD" evidence="14">
    <location>
        <begin position="576"/>
        <end position="617"/>
    </location>
</feature>
<dbReference type="InterPro" id="IPR005108">
    <property type="entry name" value="HELP"/>
</dbReference>
<dbReference type="SMART" id="SM00320">
    <property type="entry name" value="WD40"/>
    <property type="match status" value="9"/>
</dbReference>
<dbReference type="Gene3D" id="2.60.120.260">
    <property type="entry name" value="Galactose-binding domain-like"/>
    <property type="match status" value="1"/>
</dbReference>
<dbReference type="Pfam" id="PF03451">
    <property type="entry name" value="HELP"/>
    <property type="match status" value="1"/>
</dbReference>
<dbReference type="Pfam" id="PF00041">
    <property type="entry name" value="fn3"/>
    <property type="match status" value="3"/>
</dbReference>
<keyword evidence="9" id="KW-0677">Repeat</keyword>
<evidence type="ECO:0000259" key="18">
    <source>
        <dbReference type="PROSITE" id="PS50027"/>
    </source>
</evidence>
<evidence type="ECO:0000256" key="12">
    <source>
        <dbReference type="ARBA" id="ARBA00023212"/>
    </source>
</evidence>
<keyword evidence="10 15" id="KW-1015">Disulfide bond</keyword>
<dbReference type="FunFam" id="2.10.25.10:FF:000275">
    <property type="entry name" value="usherin"/>
    <property type="match status" value="2"/>
</dbReference>
<evidence type="ECO:0000256" key="9">
    <source>
        <dbReference type="ARBA" id="ARBA00022737"/>
    </source>
</evidence>
<dbReference type="FunFam" id="2.10.25.10:FF:000090">
    <property type="entry name" value="laminin subunit alpha"/>
    <property type="match status" value="2"/>
</dbReference>
<keyword evidence="8 17" id="KW-0732">Signal</keyword>
<name>A0ABD0LZK0_9CAEN</name>
<evidence type="ECO:0000256" key="1">
    <source>
        <dbReference type="ARBA" id="ARBA00004245"/>
    </source>
</evidence>
<dbReference type="InterPro" id="IPR049813">
    <property type="entry name" value="Elp-1-like_TD"/>
</dbReference>
<dbReference type="InterPro" id="IPR001680">
    <property type="entry name" value="WD40_rpt"/>
</dbReference>